<evidence type="ECO:0000256" key="2">
    <source>
        <dbReference type="ARBA" id="ARBA00022603"/>
    </source>
</evidence>
<accession>A0AAQ4DNJ8</accession>
<dbReference type="PANTHER" id="PTHR13069">
    <property type="entry name" value="ALKYLATED DNA REPAIR PROTEIN ALKB HOMOLOG 8"/>
    <property type="match status" value="1"/>
</dbReference>
<name>A0AAQ4DNJ8_AMBAM</name>
<dbReference type="Gene3D" id="2.60.120.590">
    <property type="entry name" value="Alpha-ketoglutarate-dependent dioxygenase AlkB-like"/>
    <property type="match status" value="1"/>
</dbReference>
<keyword evidence="4" id="KW-0862">Zinc</keyword>
<keyword evidence="8" id="KW-1185">Reference proteome</keyword>
<dbReference type="GO" id="GO:0030488">
    <property type="term" value="P:tRNA methylation"/>
    <property type="evidence" value="ECO:0007669"/>
    <property type="project" value="TreeGrafter"/>
</dbReference>
<evidence type="ECO:0000256" key="5">
    <source>
        <dbReference type="ARBA" id="ARBA00022884"/>
    </source>
</evidence>
<evidence type="ECO:0000256" key="3">
    <source>
        <dbReference type="ARBA" id="ARBA00022679"/>
    </source>
</evidence>
<dbReference type="Pfam" id="PF13532">
    <property type="entry name" value="2OG-FeII_Oxy_2"/>
    <property type="match status" value="1"/>
</dbReference>
<dbReference type="CDD" id="cd02440">
    <property type="entry name" value="AdoMet_MTases"/>
    <property type="match status" value="1"/>
</dbReference>
<dbReference type="InterPro" id="IPR051422">
    <property type="entry name" value="AlkB_tRNA_MeTrf/Diox"/>
</dbReference>
<dbReference type="PROSITE" id="PS51471">
    <property type="entry name" value="FE2OG_OXY"/>
    <property type="match status" value="1"/>
</dbReference>
<gene>
    <name evidence="7" type="ORF">V5799_033356</name>
</gene>
<sequence length="668" mass="74234">MQLTIRTKNAATLNVAMAGVQFRQPLSASLDSCRGNPGDGGAHSVVMAVHESDAAATEDAETRQKLTKSERKARRKVARCARIIRENIGVDVCDHATRFLVLNNCGMVCGGSYEVIYNELHSYGSIQDIVLIPGQPFAVVVFEDVESSASAAEYLSNNVPAFSKDPVFPAFIKQEPSIQGNRCYDLFDEKSLPQGLTLIKDAISEDEEMVLAQLIQWGEPEESHTLRHREVRHFGYAFDYKLQGVQKDAPLPNGIPDECASFLGRLIATSHLSQLPDQLTVTRYLPGQGIPPHVDSHESFDDNIMLLSLGSPIVMNFRHPSGRQAAQVLPPRSALILSGDSRYVWSHGIASRKFDIVRRCDGLGDGITLSERGIRISYTFRHIRNGSCRCGNALLCDSHRFGSQGNASALRLEAEHVFKVYENIAEQFSDTRYKQWPKVANFLDSLEHGSLLLDAGCGNGKYLTSHDQLLKLGFDRSRGLCDICRDRGLEVLQADVLQMPFRDGAFDACISIAVLHHLSTTERREAALHEIFRVLRPGGRALIYVWAMEQHGTGDDDDAPSKYLNLNKMATESPPHVESPPPAGTPVGQSPLPVHCNRTQFQAQDMLVPWHSKSTQETHYRYYHLFQQGELRELLEHVSQGCVETEYHDQGNWCAVIVKQDTTADAST</sequence>
<dbReference type="Gene3D" id="3.40.50.150">
    <property type="entry name" value="Vaccinia Virus protein VP39"/>
    <property type="match status" value="1"/>
</dbReference>
<dbReference type="AlphaFoldDB" id="A0AAQ4DNJ8"/>
<dbReference type="GO" id="GO:0002098">
    <property type="term" value="P:tRNA wobble uridine modification"/>
    <property type="evidence" value="ECO:0007669"/>
    <property type="project" value="TreeGrafter"/>
</dbReference>
<keyword evidence="2" id="KW-0489">Methyltransferase</keyword>
<reference evidence="7 8" key="1">
    <citation type="journal article" date="2023" name="Arcadia Sci">
        <title>De novo assembly of a long-read Amblyomma americanum tick genome.</title>
        <authorList>
            <person name="Chou S."/>
            <person name="Poskanzer K.E."/>
            <person name="Rollins M."/>
            <person name="Thuy-Boun P.S."/>
        </authorList>
    </citation>
    <scope>NUCLEOTIDE SEQUENCE [LARGE SCALE GENOMIC DNA]</scope>
    <source>
        <strain evidence="7">F_SG_1</strain>
        <tissue evidence="7">Salivary glands</tissue>
    </source>
</reference>
<dbReference type="GO" id="GO:0005737">
    <property type="term" value="C:cytoplasm"/>
    <property type="evidence" value="ECO:0007669"/>
    <property type="project" value="TreeGrafter"/>
</dbReference>
<dbReference type="Gene3D" id="3.30.70.330">
    <property type="match status" value="1"/>
</dbReference>
<dbReference type="InterPro" id="IPR012677">
    <property type="entry name" value="Nucleotide-bd_a/b_plait_sf"/>
</dbReference>
<dbReference type="GO" id="GO:0005634">
    <property type="term" value="C:nucleus"/>
    <property type="evidence" value="ECO:0007669"/>
    <property type="project" value="TreeGrafter"/>
</dbReference>
<keyword evidence="3" id="KW-0808">Transferase</keyword>
<comment type="caution">
    <text evidence="7">The sequence shown here is derived from an EMBL/GenBank/DDBJ whole genome shotgun (WGS) entry which is preliminary data.</text>
</comment>
<protein>
    <recommendedName>
        <fullName evidence="6">Fe2OG dioxygenase domain-containing protein</fullName>
    </recommendedName>
</protein>
<dbReference type="GO" id="GO:0106335">
    <property type="term" value="F:tRNA (5-carboxymethyluridine(34)-5-O)-methyltransferase activity"/>
    <property type="evidence" value="ECO:0007669"/>
    <property type="project" value="TreeGrafter"/>
</dbReference>
<dbReference type="EMBL" id="JARKHS020028749">
    <property type="protein sequence ID" value="KAK8764038.1"/>
    <property type="molecule type" value="Genomic_DNA"/>
</dbReference>
<dbReference type="SUPFAM" id="SSF54928">
    <property type="entry name" value="RNA-binding domain, RBD"/>
    <property type="match status" value="1"/>
</dbReference>
<dbReference type="InterPro" id="IPR037151">
    <property type="entry name" value="AlkB-like_sf"/>
</dbReference>
<dbReference type="PANTHER" id="PTHR13069:SF21">
    <property type="entry name" value="ALKYLATED DNA REPAIR PROTEIN ALKB HOMOLOG 8"/>
    <property type="match status" value="1"/>
</dbReference>
<evidence type="ECO:0000313" key="7">
    <source>
        <dbReference type="EMBL" id="KAK8764038.1"/>
    </source>
</evidence>
<dbReference type="InterPro" id="IPR027450">
    <property type="entry name" value="AlkB-like"/>
</dbReference>
<dbReference type="InterPro" id="IPR013216">
    <property type="entry name" value="Methyltransf_11"/>
</dbReference>
<comment type="cofactor">
    <cofactor evidence="1">
        <name>Fe(2+)</name>
        <dbReference type="ChEBI" id="CHEBI:29033"/>
    </cofactor>
</comment>
<evidence type="ECO:0000259" key="6">
    <source>
        <dbReference type="PROSITE" id="PS51471"/>
    </source>
</evidence>
<dbReference type="Pfam" id="PF08241">
    <property type="entry name" value="Methyltransf_11"/>
    <property type="match status" value="1"/>
</dbReference>
<dbReference type="Proteomes" id="UP001321473">
    <property type="component" value="Unassembled WGS sequence"/>
</dbReference>
<evidence type="ECO:0000256" key="1">
    <source>
        <dbReference type="ARBA" id="ARBA00001954"/>
    </source>
</evidence>
<dbReference type="SUPFAM" id="SSF51197">
    <property type="entry name" value="Clavaminate synthase-like"/>
    <property type="match status" value="1"/>
</dbReference>
<proteinExistence type="predicted"/>
<feature type="domain" description="Fe2OG dioxygenase" evidence="6">
    <location>
        <begin position="275"/>
        <end position="384"/>
    </location>
</feature>
<dbReference type="InterPro" id="IPR035979">
    <property type="entry name" value="RBD_domain_sf"/>
</dbReference>
<dbReference type="InterPro" id="IPR005123">
    <property type="entry name" value="Oxoglu/Fe-dep_dioxygenase_dom"/>
</dbReference>
<evidence type="ECO:0000256" key="4">
    <source>
        <dbReference type="ARBA" id="ARBA00022833"/>
    </source>
</evidence>
<evidence type="ECO:0000313" key="8">
    <source>
        <dbReference type="Proteomes" id="UP001321473"/>
    </source>
</evidence>
<dbReference type="GO" id="GO:0008757">
    <property type="term" value="F:S-adenosylmethionine-dependent methyltransferase activity"/>
    <property type="evidence" value="ECO:0007669"/>
    <property type="project" value="InterPro"/>
</dbReference>
<dbReference type="SUPFAM" id="SSF53335">
    <property type="entry name" value="S-adenosyl-L-methionine-dependent methyltransferases"/>
    <property type="match status" value="1"/>
</dbReference>
<dbReference type="InterPro" id="IPR029063">
    <property type="entry name" value="SAM-dependent_MTases_sf"/>
</dbReference>
<dbReference type="GO" id="GO:0000049">
    <property type="term" value="F:tRNA binding"/>
    <property type="evidence" value="ECO:0007669"/>
    <property type="project" value="TreeGrafter"/>
</dbReference>
<organism evidence="7 8">
    <name type="scientific">Amblyomma americanum</name>
    <name type="common">Lone star tick</name>
    <dbReference type="NCBI Taxonomy" id="6943"/>
    <lineage>
        <taxon>Eukaryota</taxon>
        <taxon>Metazoa</taxon>
        <taxon>Ecdysozoa</taxon>
        <taxon>Arthropoda</taxon>
        <taxon>Chelicerata</taxon>
        <taxon>Arachnida</taxon>
        <taxon>Acari</taxon>
        <taxon>Parasitiformes</taxon>
        <taxon>Ixodida</taxon>
        <taxon>Ixodoidea</taxon>
        <taxon>Ixodidae</taxon>
        <taxon>Amblyomminae</taxon>
        <taxon>Amblyomma</taxon>
    </lineage>
</organism>
<keyword evidence="5" id="KW-0694">RNA-binding</keyword>